<keyword evidence="1 5" id="KW-0689">Ribosomal protein</keyword>
<evidence type="ECO:0000259" key="3">
    <source>
        <dbReference type="SMART" id="SM01403"/>
    </source>
</evidence>
<evidence type="ECO:0000256" key="1">
    <source>
        <dbReference type="ARBA" id="ARBA00022980"/>
    </source>
</evidence>
<dbReference type="InterPro" id="IPR027487">
    <property type="entry name" value="Ribosomal_mL48"/>
</dbReference>
<dbReference type="PANTHER" id="PTHR13473">
    <property type="entry name" value="MITOCHONDRIAL RIBOSOMAL PROTEIN L48"/>
    <property type="match status" value="1"/>
</dbReference>
<proteinExistence type="predicted"/>
<gene>
    <name evidence="5" type="primary">LOC101862661</name>
</gene>
<dbReference type="Proteomes" id="UP000694888">
    <property type="component" value="Unplaced"/>
</dbReference>
<evidence type="ECO:0000313" key="5">
    <source>
        <dbReference type="RefSeq" id="XP_035826502.1"/>
    </source>
</evidence>
<reference evidence="5" key="1">
    <citation type="submission" date="2025-08" db="UniProtKB">
        <authorList>
            <consortium name="RefSeq"/>
        </authorList>
    </citation>
    <scope>IDENTIFICATION</scope>
</reference>
<dbReference type="InterPro" id="IPR036838">
    <property type="entry name" value="Ribosomal_uS10_dom_sf"/>
</dbReference>
<dbReference type="SUPFAM" id="SSF54999">
    <property type="entry name" value="Ribosomal protein S10"/>
    <property type="match status" value="1"/>
</dbReference>
<organism evidence="4 5">
    <name type="scientific">Aplysia californica</name>
    <name type="common">California sea hare</name>
    <dbReference type="NCBI Taxonomy" id="6500"/>
    <lineage>
        <taxon>Eukaryota</taxon>
        <taxon>Metazoa</taxon>
        <taxon>Spiralia</taxon>
        <taxon>Lophotrochozoa</taxon>
        <taxon>Mollusca</taxon>
        <taxon>Gastropoda</taxon>
        <taxon>Heterobranchia</taxon>
        <taxon>Euthyneura</taxon>
        <taxon>Tectipleura</taxon>
        <taxon>Aplysiida</taxon>
        <taxon>Aplysioidea</taxon>
        <taxon>Aplysiidae</taxon>
        <taxon>Aplysia</taxon>
    </lineage>
</organism>
<keyword evidence="4" id="KW-1185">Reference proteome</keyword>
<accession>A0ABM1VVR0</accession>
<dbReference type="InterPro" id="IPR027486">
    <property type="entry name" value="Ribosomal_uS10_dom"/>
</dbReference>
<dbReference type="SMART" id="SM01403">
    <property type="entry name" value="Ribosomal_S10"/>
    <property type="match status" value="1"/>
</dbReference>
<dbReference type="GeneID" id="101862661"/>
<protein>
    <submittedName>
        <fullName evidence="5">39S ribosomal protein L48, mitochondrial isoform X1</fullName>
    </submittedName>
</protein>
<dbReference type="RefSeq" id="XP_035826502.1">
    <property type="nucleotide sequence ID" value="XM_035970609.1"/>
</dbReference>
<keyword evidence="2" id="KW-0687">Ribonucleoprotein</keyword>
<feature type="domain" description="Small ribosomal subunit protein uS10" evidence="3">
    <location>
        <begin position="86"/>
        <end position="181"/>
    </location>
</feature>
<name>A0ABM1VVR0_APLCA</name>
<dbReference type="Pfam" id="PF00338">
    <property type="entry name" value="Ribosomal_S10"/>
    <property type="match status" value="1"/>
</dbReference>
<dbReference type="PANTHER" id="PTHR13473:SF0">
    <property type="entry name" value="LARGE RIBOSOMAL SUBUNIT PROTEIN ML48"/>
    <property type="match status" value="1"/>
</dbReference>
<evidence type="ECO:0000256" key="2">
    <source>
        <dbReference type="ARBA" id="ARBA00023274"/>
    </source>
</evidence>
<dbReference type="GO" id="GO:0005840">
    <property type="term" value="C:ribosome"/>
    <property type="evidence" value="ECO:0007669"/>
    <property type="project" value="UniProtKB-KW"/>
</dbReference>
<sequence length="216" mass="24903">MNVERMTVEGTSLWKPEKEGQMNSRSVCITWSMRNYLQKALLNQSSHKVGLQLERRLLSTPSKWHGLFEPSDLKLEPDIPEFKALHIRMRGYDFPILESYAKRVHSILDTMFELDTDAFPAPSKSTEVRTFHPRSTAVADKYQLNKYERTVMAEDVPTTTVPLIVQFLRKNCPEGVDVAVKEPDTDEEEFRFVPDYEVNDLLAEKAAIEAGKLRKK</sequence>
<evidence type="ECO:0000313" key="4">
    <source>
        <dbReference type="Proteomes" id="UP000694888"/>
    </source>
</evidence>